<dbReference type="GO" id="GO:0007064">
    <property type="term" value="P:mitotic sister chromatid cohesion"/>
    <property type="evidence" value="ECO:0007669"/>
    <property type="project" value="TreeGrafter"/>
</dbReference>
<dbReference type="AlphaFoldDB" id="A0A8H8RAH3"/>
<dbReference type="InterPro" id="IPR000182">
    <property type="entry name" value="GNAT_dom"/>
</dbReference>
<feature type="non-terminal residue" evidence="5">
    <location>
        <position position="230"/>
    </location>
</feature>
<dbReference type="Gene3D" id="3.40.630.30">
    <property type="match status" value="1"/>
</dbReference>
<feature type="non-terminal residue" evidence="5">
    <location>
        <position position="1"/>
    </location>
</feature>
<keyword evidence="1 5" id="KW-0808">Transferase</keyword>
<evidence type="ECO:0000259" key="4">
    <source>
        <dbReference type="PROSITE" id="PS51186"/>
    </source>
</evidence>
<dbReference type="PANTHER" id="PTHR42919:SF8">
    <property type="entry name" value="N-ALPHA-ACETYLTRANSFERASE 50"/>
    <property type="match status" value="1"/>
</dbReference>
<feature type="region of interest" description="Disordered" evidence="3">
    <location>
        <begin position="168"/>
        <end position="230"/>
    </location>
</feature>
<keyword evidence="2" id="KW-0012">Acyltransferase</keyword>
<dbReference type="Pfam" id="PF00583">
    <property type="entry name" value="Acetyltransf_1"/>
    <property type="match status" value="1"/>
</dbReference>
<evidence type="ECO:0000256" key="2">
    <source>
        <dbReference type="ARBA" id="ARBA00023315"/>
    </source>
</evidence>
<dbReference type="SUPFAM" id="SSF55729">
    <property type="entry name" value="Acyl-CoA N-acyltransferases (Nat)"/>
    <property type="match status" value="1"/>
</dbReference>
<comment type="caution">
    <text evidence="5">The sequence shown here is derived from an EMBL/GenBank/DDBJ whole genome shotgun (WGS) entry which is preliminary data.</text>
</comment>
<proteinExistence type="predicted"/>
<dbReference type="Proteomes" id="UP000443090">
    <property type="component" value="Unassembled WGS sequence"/>
</dbReference>
<dbReference type="InterPro" id="IPR051556">
    <property type="entry name" value="N-term/lysine_N-AcTrnsfr"/>
</dbReference>
<dbReference type="OrthoDB" id="47374at2759"/>
<protein>
    <submittedName>
        <fullName evidence="5">N-alpha-acetyltransferase</fullName>
    </submittedName>
</protein>
<feature type="compositionally biased region" description="Low complexity" evidence="3">
    <location>
        <begin position="205"/>
        <end position="215"/>
    </location>
</feature>
<dbReference type="InterPro" id="IPR016181">
    <property type="entry name" value="Acyl_CoA_acyltransferase"/>
</dbReference>
<accession>A0A8H8RAH3</accession>
<reference evidence="5 6" key="1">
    <citation type="submission" date="2018-05" db="EMBL/GenBank/DDBJ databases">
        <title>Genome sequencing and assembly of the regulated plant pathogen Lachnellula willkommii and related sister species for the development of diagnostic species identification markers.</title>
        <authorList>
            <person name="Giroux E."/>
            <person name="Bilodeau G."/>
        </authorList>
    </citation>
    <scope>NUCLEOTIDE SEQUENCE [LARGE SCALE GENOMIC DNA]</scope>
    <source>
        <strain evidence="5 6">CBS 160.35</strain>
    </source>
</reference>
<dbReference type="GO" id="GO:0031415">
    <property type="term" value="C:NatA complex"/>
    <property type="evidence" value="ECO:0007669"/>
    <property type="project" value="TreeGrafter"/>
</dbReference>
<gene>
    <name evidence="5" type="primary">naa50</name>
    <name evidence="5" type="ORF">LOCC1_G008792</name>
</gene>
<dbReference type="PANTHER" id="PTHR42919">
    <property type="entry name" value="N-ALPHA-ACETYLTRANSFERASE"/>
    <property type="match status" value="1"/>
</dbReference>
<feature type="domain" description="N-acetyltransferase" evidence="4">
    <location>
        <begin position="1"/>
        <end position="113"/>
    </location>
</feature>
<keyword evidence="6" id="KW-1185">Reference proteome</keyword>
<evidence type="ECO:0000313" key="6">
    <source>
        <dbReference type="Proteomes" id="UP000443090"/>
    </source>
</evidence>
<organism evidence="5 6">
    <name type="scientific">Lachnellula occidentalis</name>
    <dbReference type="NCBI Taxonomy" id="215460"/>
    <lineage>
        <taxon>Eukaryota</taxon>
        <taxon>Fungi</taxon>
        <taxon>Dikarya</taxon>
        <taxon>Ascomycota</taxon>
        <taxon>Pezizomycotina</taxon>
        <taxon>Leotiomycetes</taxon>
        <taxon>Helotiales</taxon>
        <taxon>Lachnaceae</taxon>
        <taxon>Lachnellula</taxon>
    </lineage>
</organism>
<dbReference type="EMBL" id="QGMI01002316">
    <property type="protein sequence ID" value="TVY31397.1"/>
    <property type="molecule type" value="Genomic_DNA"/>
</dbReference>
<feature type="compositionally biased region" description="Basic and acidic residues" evidence="3">
    <location>
        <begin position="168"/>
        <end position="178"/>
    </location>
</feature>
<dbReference type="GO" id="GO:0016747">
    <property type="term" value="F:acyltransferase activity, transferring groups other than amino-acyl groups"/>
    <property type="evidence" value="ECO:0007669"/>
    <property type="project" value="InterPro"/>
</dbReference>
<evidence type="ECO:0000313" key="5">
    <source>
        <dbReference type="EMBL" id="TVY31397.1"/>
    </source>
</evidence>
<name>A0A8H8RAH3_9HELO</name>
<evidence type="ECO:0000256" key="3">
    <source>
        <dbReference type="SAM" id="MobiDB-lite"/>
    </source>
</evidence>
<dbReference type="PROSITE" id="PS51186">
    <property type="entry name" value="GNAT"/>
    <property type="match status" value="1"/>
</dbReference>
<evidence type="ECO:0000256" key="1">
    <source>
        <dbReference type="ARBA" id="ARBA00022679"/>
    </source>
</evidence>
<sequence>IGGIICRLEPCPSTSISISTSTPTHQIYIQSLALLSPYRSKGLATAMLNTIISSAVLTENPKINSVYAHVWTQNTDGLEWYTKRGFHREPNVLVGYYRKLKPDTAFVLRRKIVATDYLNSPAPAPATAQISRSPLATTEAELGAEVDGNASGHAKGRRPDALVHARSFQERGPEREWNDLPEDVLGNANVNGSGGGLLKPKVDEGSAASSRSSSRSGKKKRVYPAAAFGS</sequence>